<keyword evidence="2" id="KW-1185">Reference proteome</keyword>
<evidence type="ECO:0000313" key="1">
    <source>
        <dbReference type="EMBL" id="KAJ7731447.1"/>
    </source>
</evidence>
<reference evidence="1" key="1">
    <citation type="submission" date="2023-03" db="EMBL/GenBank/DDBJ databases">
        <title>Massive genome expansion in bonnet fungi (Mycena s.s.) driven by repeated elements and novel gene families across ecological guilds.</title>
        <authorList>
            <consortium name="Lawrence Berkeley National Laboratory"/>
            <person name="Harder C.B."/>
            <person name="Miyauchi S."/>
            <person name="Viragh M."/>
            <person name="Kuo A."/>
            <person name="Thoen E."/>
            <person name="Andreopoulos B."/>
            <person name="Lu D."/>
            <person name="Skrede I."/>
            <person name="Drula E."/>
            <person name="Henrissat B."/>
            <person name="Morin E."/>
            <person name="Kohler A."/>
            <person name="Barry K."/>
            <person name="LaButti K."/>
            <person name="Morin E."/>
            <person name="Salamov A."/>
            <person name="Lipzen A."/>
            <person name="Mereny Z."/>
            <person name="Hegedus B."/>
            <person name="Baldrian P."/>
            <person name="Stursova M."/>
            <person name="Weitz H."/>
            <person name="Taylor A."/>
            <person name="Grigoriev I.V."/>
            <person name="Nagy L.G."/>
            <person name="Martin F."/>
            <person name="Kauserud H."/>
        </authorList>
    </citation>
    <scope>NUCLEOTIDE SEQUENCE</scope>
    <source>
        <strain evidence="1">CBHHK188m</strain>
    </source>
</reference>
<name>A0AAD7I0Z5_9AGAR</name>
<dbReference type="EMBL" id="JARJLG010000183">
    <property type="protein sequence ID" value="KAJ7731447.1"/>
    <property type="molecule type" value="Genomic_DNA"/>
</dbReference>
<evidence type="ECO:0000313" key="2">
    <source>
        <dbReference type="Proteomes" id="UP001215280"/>
    </source>
</evidence>
<organism evidence="1 2">
    <name type="scientific">Mycena maculata</name>
    <dbReference type="NCBI Taxonomy" id="230809"/>
    <lineage>
        <taxon>Eukaryota</taxon>
        <taxon>Fungi</taxon>
        <taxon>Dikarya</taxon>
        <taxon>Basidiomycota</taxon>
        <taxon>Agaricomycotina</taxon>
        <taxon>Agaricomycetes</taxon>
        <taxon>Agaricomycetidae</taxon>
        <taxon>Agaricales</taxon>
        <taxon>Marasmiineae</taxon>
        <taxon>Mycenaceae</taxon>
        <taxon>Mycena</taxon>
    </lineage>
</organism>
<comment type="caution">
    <text evidence="1">The sequence shown here is derived from an EMBL/GenBank/DDBJ whole genome shotgun (WGS) entry which is preliminary data.</text>
</comment>
<dbReference type="AlphaFoldDB" id="A0AAD7I0Z5"/>
<accession>A0AAD7I0Z5</accession>
<dbReference type="Proteomes" id="UP001215280">
    <property type="component" value="Unassembled WGS sequence"/>
</dbReference>
<proteinExistence type="predicted"/>
<sequence length="375" mass="41432">MVGYLSECDGLPAWQACNDNQNCVKTQARVNLAQCQWQLRGWCWGSEATWRQRRQNFFQAHESQKAGEVIRCVEPAGAVMPHIISWSKHGPTRRRQWAGESCLLRSGASSSNFIVWQRDLQNTDTTPHTRLFANNLAGGSLSLGAPASSGQLLINSRTTTDQIAVATEAVGGHSLSVRIALTTSHTTPEPDAMLAHFIRIHIICGWFAIGNLPFPWKWTDLVCEVNNLYVSDIPPDTLPNAMIMAQFLRSGNNISTLSLNTSGVCFTEDVEVFTLSSLTTLIITFGSLSIIQLLGKASAPKLDHVTFSQIDSGHWQIALDSLLFLPLKSLETLIIPANTIYYRIFPYTLIADVTKQYFMPRSGATRTRCHAPAVA</sequence>
<protein>
    <submittedName>
        <fullName evidence="1">Uncharacterized protein</fullName>
    </submittedName>
</protein>
<gene>
    <name evidence="1" type="ORF">DFH07DRAFT_781270</name>
</gene>